<dbReference type="CDD" id="cd08054">
    <property type="entry name" value="gp6"/>
    <property type="match status" value="1"/>
</dbReference>
<accession>A0A8E2VIK0</accession>
<evidence type="ECO:0000313" key="1">
    <source>
        <dbReference type="EMBL" id="PTW43901.1"/>
    </source>
</evidence>
<keyword evidence="2" id="KW-1185">Reference proteome</keyword>
<dbReference type="Gene3D" id="1.10.3230.30">
    <property type="entry name" value="Phage gp6-like head-tail connector protein"/>
    <property type="match status" value="1"/>
</dbReference>
<dbReference type="NCBIfam" id="TIGR01560">
    <property type="entry name" value="put_DNA_pack"/>
    <property type="match status" value="1"/>
</dbReference>
<organism evidence="1 2">
    <name type="scientific">Rhodovulum kholense</name>
    <dbReference type="NCBI Taxonomy" id="453584"/>
    <lineage>
        <taxon>Bacteria</taxon>
        <taxon>Pseudomonadati</taxon>
        <taxon>Pseudomonadota</taxon>
        <taxon>Alphaproteobacteria</taxon>
        <taxon>Rhodobacterales</taxon>
        <taxon>Paracoccaceae</taxon>
        <taxon>Rhodovulum</taxon>
    </lineage>
</organism>
<name>A0A8E2VIK0_9RHOB</name>
<dbReference type="InterPro" id="IPR006450">
    <property type="entry name" value="Phage_HK97_gp6-like"/>
</dbReference>
<gene>
    <name evidence="1" type="ORF">C8N38_12041</name>
</gene>
<dbReference type="OrthoDB" id="8452228at2"/>
<dbReference type="Proteomes" id="UP000244037">
    <property type="component" value="Unassembled WGS sequence"/>
</dbReference>
<reference evidence="1 2" key="1">
    <citation type="submission" date="2018-04" db="EMBL/GenBank/DDBJ databases">
        <title>Genomic Encyclopedia of Archaeal and Bacterial Type Strains, Phase II (KMG-II): from individual species to whole genera.</title>
        <authorList>
            <person name="Goeker M."/>
        </authorList>
    </citation>
    <scope>NUCLEOTIDE SEQUENCE [LARGE SCALE GENOMIC DNA]</scope>
    <source>
        <strain evidence="1 2">DSM 19783</strain>
    </source>
</reference>
<evidence type="ECO:0000313" key="2">
    <source>
        <dbReference type="Proteomes" id="UP000244037"/>
    </source>
</evidence>
<protein>
    <submittedName>
        <fullName evidence="1">Putative phiE125 gp8 family phage protein</fullName>
    </submittedName>
</protein>
<proteinExistence type="predicted"/>
<dbReference type="AlphaFoldDB" id="A0A8E2VIK0"/>
<dbReference type="RefSeq" id="WP_108028609.1">
    <property type="nucleotide sequence ID" value="NZ_QAYC01000020.1"/>
</dbReference>
<dbReference type="EMBL" id="QAYC01000020">
    <property type="protein sequence ID" value="PTW43901.1"/>
    <property type="molecule type" value="Genomic_DNA"/>
</dbReference>
<comment type="caution">
    <text evidence="1">The sequence shown here is derived from an EMBL/GenBank/DDBJ whole genome shotgun (WGS) entry which is preliminary data.</text>
</comment>
<sequence length="160" mass="16808">MRAIPVLVTPPARPVVSLEDARAHLRIDHADQDAMIEGLVLAATAHLDGWRGVLGRAILPQTWQETHVGPGPYLLAMPDVAEVTASAGGAVSVETTALGPIVTLADPVEGVTLSYTCGLPAAQLRAAEVAVKLYLTHLYDGSDLSPAFGAMVEALRWRAV</sequence>